<dbReference type="Pfam" id="PF02142">
    <property type="entry name" value="MGS"/>
    <property type="match status" value="1"/>
</dbReference>
<dbReference type="SMART" id="SM00851">
    <property type="entry name" value="MGS"/>
    <property type="match status" value="1"/>
</dbReference>
<dbReference type="InterPro" id="IPR011607">
    <property type="entry name" value="MGS-like_dom"/>
</dbReference>
<dbReference type="GO" id="GO:0003937">
    <property type="term" value="F:IMP cyclohydrolase activity"/>
    <property type="evidence" value="ECO:0007669"/>
    <property type="project" value="UniProtKB-UniRule"/>
</dbReference>
<feature type="domain" description="MGS-like" evidence="11">
    <location>
        <begin position="1"/>
        <end position="146"/>
    </location>
</feature>
<dbReference type="GO" id="GO:0005829">
    <property type="term" value="C:cytosol"/>
    <property type="evidence" value="ECO:0007669"/>
    <property type="project" value="TreeGrafter"/>
</dbReference>
<proteinExistence type="inferred from homology"/>
<evidence type="ECO:0000256" key="9">
    <source>
        <dbReference type="ARBA" id="ARBA00050687"/>
    </source>
</evidence>
<organism evidence="12 13">
    <name type="scientific">Pseudothauera nasutitermitis</name>
    <dbReference type="NCBI Taxonomy" id="2565930"/>
    <lineage>
        <taxon>Bacteria</taxon>
        <taxon>Pseudomonadati</taxon>
        <taxon>Pseudomonadota</taxon>
        <taxon>Betaproteobacteria</taxon>
        <taxon>Rhodocyclales</taxon>
        <taxon>Zoogloeaceae</taxon>
        <taxon>Pseudothauera</taxon>
    </lineage>
</organism>
<evidence type="ECO:0000256" key="10">
    <source>
        <dbReference type="HAMAP-Rule" id="MF_00139"/>
    </source>
</evidence>
<dbReference type="InterPro" id="IPR024051">
    <property type="entry name" value="AICAR_Tfase_dup_dom_sf"/>
</dbReference>
<evidence type="ECO:0000256" key="4">
    <source>
        <dbReference type="ARBA" id="ARBA00022679"/>
    </source>
</evidence>
<protein>
    <recommendedName>
        <fullName evidence="10">Bifunctional purine biosynthesis protein PurH</fullName>
    </recommendedName>
    <domain>
        <recommendedName>
            <fullName evidence="10">Phosphoribosylaminoimidazolecarboxamide formyltransferase</fullName>
            <ecNumber evidence="10">2.1.2.3</ecNumber>
        </recommendedName>
        <alternativeName>
            <fullName evidence="10">AICAR transformylase</fullName>
        </alternativeName>
    </domain>
    <domain>
        <recommendedName>
            <fullName evidence="10">IMP cyclohydrolase</fullName>
            <ecNumber evidence="10">3.5.4.10</ecNumber>
        </recommendedName>
        <alternativeName>
            <fullName evidence="10">ATIC</fullName>
        </alternativeName>
        <alternativeName>
            <fullName evidence="10">IMP synthase</fullName>
        </alternativeName>
        <alternativeName>
            <fullName evidence="10">Inosinicase</fullName>
        </alternativeName>
    </domain>
</protein>
<dbReference type="Pfam" id="PF01808">
    <property type="entry name" value="AICARFT_IMPCHas"/>
    <property type="match status" value="1"/>
</dbReference>
<evidence type="ECO:0000256" key="3">
    <source>
        <dbReference type="ARBA" id="ARBA00007667"/>
    </source>
</evidence>
<reference evidence="12 13" key="1">
    <citation type="submission" date="2019-04" db="EMBL/GenBank/DDBJ databases">
        <title>Azoarcus nasutitermitis sp. nov. isolated from termite nest.</title>
        <authorList>
            <person name="Lin S.-Y."/>
            <person name="Hameed A."/>
            <person name="Hsu Y.-H."/>
            <person name="Young C.-C."/>
        </authorList>
    </citation>
    <scope>NUCLEOTIDE SEQUENCE [LARGE SCALE GENOMIC DNA]</scope>
    <source>
        <strain evidence="12 13">CC-YHH838</strain>
    </source>
</reference>
<dbReference type="EC" id="3.5.4.10" evidence="10"/>
<dbReference type="PANTHER" id="PTHR11692:SF0">
    <property type="entry name" value="BIFUNCTIONAL PURINE BIOSYNTHESIS PROTEIN ATIC"/>
    <property type="match status" value="1"/>
</dbReference>
<evidence type="ECO:0000256" key="6">
    <source>
        <dbReference type="ARBA" id="ARBA00022801"/>
    </source>
</evidence>
<evidence type="ECO:0000313" key="12">
    <source>
        <dbReference type="EMBL" id="THF65880.1"/>
    </source>
</evidence>
<keyword evidence="13" id="KW-1185">Reference proteome</keyword>
<dbReference type="CDD" id="cd01421">
    <property type="entry name" value="IMPCH"/>
    <property type="match status" value="1"/>
</dbReference>
<dbReference type="PIRSF" id="PIRSF000414">
    <property type="entry name" value="AICARFT_IMPCHas"/>
    <property type="match status" value="1"/>
</dbReference>
<evidence type="ECO:0000256" key="8">
    <source>
        <dbReference type="ARBA" id="ARBA00050488"/>
    </source>
</evidence>
<dbReference type="RefSeq" id="WP_136348086.1">
    <property type="nucleotide sequence ID" value="NZ_SSOC01000003.1"/>
</dbReference>
<dbReference type="AlphaFoldDB" id="A0A4S4B082"/>
<dbReference type="InterPro" id="IPR016193">
    <property type="entry name" value="Cytidine_deaminase-like"/>
</dbReference>
<gene>
    <name evidence="10 12" type="primary">purH</name>
    <name evidence="12" type="ORF">E6C76_10095</name>
</gene>
<dbReference type="InterPro" id="IPR002695">
    <property type="entry name" value="PurH-like"/>
</dbReference>
<comment type="domain">
    <text evidence="10">The IMP cyclohydrolase activity resides in the N-terminal region.</text>
</comment>
<comment type="similarity">
    <text evidence="3 10">Belongs to the PurH family.</text>
</comment>
<dbReference type="FunFam" id="3.40.140.20:FF:000002">
    <property type="entry name" value="Bifunctional purine biosynthesis protein PurH"/>
    <property type="match status" value="1"/>
</dbReference>
<comment type="caution">
    <text evidence="12">The sequence shown here is derived from an EMBL/GenBank/DDBJ whole genome shotgun (WGS) entry which is preliminary data.</text>
</comment>
<keyword evidence="6 10" id="KW-0378">Hydrolase</keyword>
<dbReference type="GO" id="GO:0006189">
    <property type="term" value="P:'de novo' IMP biosynthetic process"/>
    <property type="evidence" value="ECO:0007669"/>
    <property type="project" value="UniProtKB-UniRule"/>
</dbReference>
<dbReference type="PANTHER" id="PTHR11692">
    <property type="entry name" value="BIFUNCTIONAL PURINE BIOSYNTHESIS PROTEIN PURH"/>
    <property type="match status" value="1"/>
</dbReference>
<keyword evidence="7 10" id="KW-0511">Multifunctional enzyme</keyword>
<dbReference type="GO" id="GO:0004643">
    <property type="term" value="F:phosphoribosylaminoimidazolecarboxamide formyltransferase activity"/>
    <property type="evidence" value="ECO:0007669"/>
    <property type="project" value="UniProtKB-UniRule"/>
</dbReference>
<comment type="catalytic activity">
    <reaction evidence="9 10">
        <text>IMP + H2O = 5-formamido-1-(5-phospho-D-ribosyl)imidazole-4-carboxamide</text>
        <dbReference type="Rhea" id="RHEA:18445"/>
        <dbReference type="ChEBI" id="CHEBI:15377"/>
        <dbReference type="ChEBI" id="CHEBI:58053"/>
        <dbReference type="ChEBI" id="CHEBI:58467"/>
        <dbReference type="EC" id="3.5.4.10"/>
    </reaction>
</comment>
<dbReference type="HAMAP" id="MF_00139">
    <property type="entry name" value="PurH"/>
    <property type="match status" value="1"/>
</dbReference>
<dbReference type="OrthoDB" id="9802065at2"/>
<evidence type="ECO:0000256" key="2">
    <source>
        <dbReference type="ARBA" id="ARBA00004954"/>
    </source>
</evidence>
<dbReference type="PROSITE" id="PS51855">
    <property type="entry name" value="MGS"/>
    <property type="match status" value="1"/>
</dbReference>
<dbReference type="EMBL" id="SSOC01000003">
    <property type="protein sequence ID" value="THF65880.1"/>
    <property type="molecule type" value="Genomic_DNA"/>
</dbReference>
<evidence type="ECO:0000256" key="1">
    <source>
        <dbReference type="ARBA" id="ARBA00004844"/>
    </source>
</evidence>
<sequence length="534" mass="56209">MTVTQALISVSDKRGALDFARELAGLGVKLLSTGGTAALLRDAGLAVTDVSEHTGFPEMLDGRVKTLHPKVHGGILARRDLAEHMDTIAAHGIGRIDLVVVNLYPFQQTVARPDCTLEDAIENIDIGGPAMVRAAAKNHGNEAGGVGIVTDPEDYAGIIAELKANAGALSYKTRFALAVKAFTHTARYDSAISNHLTALVGNDAGEISKQAYPERLQLAFDKVQNLRYGENPHQSAAFYKEPGAPEGGIAGYAQLQGKELSYNNIADADAAWECVKAFADSQGPACVIVKHANPCGVALGASPLEAYRKAFSTDPTSAFGGIIAFNTEVDRAAAEAVSAQFLEVLIAPSYSAEALALLAAKQNVRVLVCALGQPAGALDYKRVGGGLLVQSADEARIQLADVGTQLRVVTKRAPTEAELRDLLFAWRVAKYVKSNAIVYCKDGLTIGVGAGQMSRVDSARIAKIKAENAGLQIAGCVVASDAFFPFRDGLDVLAQAGATAVIQPGGSMRDAEVIAAADEQNVAMVFTGFRHFRH</sequence>
<dbReference type="FunFam" id="3.40.140.20:FF:000001">
    <property type="entry name" value="Bifunctional purine biosynthesis protein PurH"/>
    <property type="match status" value="1"/>
</dbReference>
<dbReference type="SMART" id="SM00798">
    <property type="entry name" value="AICARFT_IMPCHas"/>
    <property type="match status" value="1"/>
</dbReference>
<dbReference type="Gene3D" id="3.40.140.20">
    <property type="match status" value="2"/>
</dbReference>
<accession>A0A4S4B082</accession>
<comment type="catalytic activity">
    <reaction evidence="8 10">
        <text>(6R)-10-formyltetrahydrofolate + 5-amino-1-(5-phospho-beta-D-ribosyl)imidazole-4-carboxamide = 5-formamido-1-(5-phospho-D-ribosyl)imidazole-4-carboxamide + (6S)-5,6,7,8-tetrahydrofolate</text>
        <dbReference type="Rhea" id="RHEA:22192"/>
        <dbReference type="ChEBI" id="CHEBI:57453"/>
        <dbReference type="ChEBI" id="CHEBI:58467"/>
        <dbReference type="ChEBI" id="CHEBI:58475"/>
        <dbReference type="ChEBI" id="CHEBI:195366"/>
        <dbReference type="EC" id="2.1.2.3"/>
    </reaction>
</comment>
<dbReference type="FunFam" id="3.40.50.1380:FF:000001">
    <property type="entry name" value="Bifunctional purine biosynthesis protein PurH"/>
    <property type="match status" value="1"/>
</dbReference>
<dbReference type="Proteomes" id="UP000308430">
    <property type="component" value="Unassembled WGS sequence"/>
</dbReference>
<dbReference type="SUPFAM" id="SSF52335">
    <property type="entry name" value="Methylglyoxal synthase-like"/>
    <property type="match status" value="1"/>
</dbReference>
<comment type="pathway">
    <text evidence="2 10">Purine metabolism; IMP biosynthesis via de novo pathway; 5-formamido-1-(5-phospho-D-ribosyl)imidazole-4-carboxamide from 5-amino-1-(5-phospho-D-ribosyl)imidazole-4-carboxamide (10-formyl THF route): step 1/1.</text>
</comment>
<name>A0A4S4B082_9RHOO</name>
<evidence type="ECO:0000313" key="13">
    <source>
        <dbReference type="Proteomes" id="UP000308430"/>
    </source>
</evidence>
<dbReference type="EC" id="2.1.2.3" evidence="10"/>
<keyword evidence="5 10" id="KW-0658">Purine biosynthesis</keyword>
<dbReference type="NCBIfam" id="NF002049">
    <property type="entry name" value="PRK00881.1"/>
    <property type="match status" value="1"/>
</dbReference>
<dbReference type="SUPFAM" id="SSF53927">
    <property type="entry name" value="Cytidine deaminase-like"/>
    <property type="match status" value="1"/>
</dbReference>
<dbReference type="InterPro" id="IPR036914">
    <property type="entry name" value="MGS-like_dom_sf"/>
</dbReference>
<dbReference type="Gene3D" id="3.40.50.1380">
    <property type="entry name" value="Methylglyoxal synthase-like domain"/>
    <property type="match status" value="1"/>
</dbReference>
<keyword evidence="4 10" id="KW-0808">Transferase</keyword>
<dbReference type="UniPathway" id="UPA00074">
    <property type="reaction ID" value="UER00133"/>
</dbReference>
<evidence type="ECO:0000256" key="7">
    <source>
        <dbReference type="ARBA" id="ARBA00023268"/>
    </source>
</evidence>
<dbReference type="NCBIfam" id="TIGR00355">
    <property type="entry name" value="purH"/>
    <property type="match status" value="1"/>
</dbReference>
<comment type="pathway">
    <text evidence="1 10">Purine metabolism; IMP biosynthesis via de novo pathway; IMP from 5-formamido-1-(5-phospho-D-ribosyl)imidazole-4-carboxamide: step 1/1.</text>
</comment>
<evidence type="ECO:0000259" key="11">
    <source>
        <dbReference type="PROSITE" id="PS51855"/>
    </source>
</evidence>
<evidence type="ECO:0000256" key="5">
    <source>
        <dbReference type="ARBA" id="ARBA00022755"/>
    </source>
</evidence>